<keyword evidence="4" id="KW-0472">Membrane</keyword>
<dbReference type="GO" id="GO:0052621">
    <property type="term" value="F:diguanylate cyclase activity"/>
    <property type="evidence" value="ECO:0007669"/>
    <property type="project" value="UniProtKB-EC"/>
</dbReference>
<sequence>MATPPDTNAFEDAREIEMSQSAPETVGLIRQQLENGFGWLRFEPKLEQDFRAHNNEAGLVNRIALLAIALTVLLISPLFDTAYFGVPEAAAWWSRGLLIGLLGPVIIAALIWCACRSHSPITEYVITAQFAVVSVGLLGNHILLNRYGADFPIEFIGVGLVAVVALGRVRSWQILPVAVALVVLTLATEVWVVNSSPADYYHLAAAGVLALFAIYLQYANEYVLRRSWLDRQLLQLVARHDGLTGLLNRHALESALANAHAHAVRERNDYGLLMIDIDQFGAYNNHYGHPAGDDALRRVAAVIESHARRPLDVCGRYGGEEFVAFWIESDEHKLEAHAEALRAAVEQAAIPHATSNVAPVVTVSIGLCYVAQPQERDSLSAVFASADELLYDAKAQGRNRVVVGHFDRDSINEATVRKHPEARPATNG</sequence>
<evidence type="ECO:0000313" key="7">
    <source>
        <dbReference type="Proteomes" id="UP000006242"/>
    </source>
</evidence>
<dbReference type="FunFam" id="3.30.70.270:FF:000001">
    <property type="entry name" value="Diguanylate cyclase domain protein"/>
    <property type="match status" value="1"/>
</dbReference>
<dbReference type="InterPro" id="IPR029787">
    <property type="entry name" value="Nucleotide_cyclase"/>
</dbReference>
<name>U2E9Z0_9GAMM</name>
<evidence type="ECO:0000256" key="2">
    <source>
        <dbReference type="ARBA" id="ARBA00012528"/>
    </source>
</evidence>
<dbReference type="GO" id="GO:0043709">
    <property type="term" value="P:cell adhesion involved in single-species biofilm formation"/>
    <property type="evidence" value="ECO:0007669"/>
    <property type="project" value="TreeGrafter"/>
</dbReference>
<dbReference type="PANTHER" id="PTHR45138">
    <property type="entry name" value="REGULATORY COMPONENTS OF SENSORY TRANSDUCTION SYSTEM"/>
    <property type="match status" value="1"/>
</dbReference>
<dbReference type="EMBL" id="AFNV02000003">
    <property type="protein sequence ID" value="ERJ20491.1"/>
    <property type="molecule type" value="Genomic_DNA"/>
</dbReference>
<dbReference type="PROSITE" id="PS50887">
    <property type="entry name" value="GGDEF"/>
    <property type="match status" value="1"/>
</dbReference>
<gene>
    <name evidence="6" type="ORF">SSPSH_000601</name>
</gene>
<dbReference type="SMART" id="SM00267">
    <property type="entry name" value="GGDEF"/>
    <property type="match status" value="1"/>
</dbReference>
<evidence type="ECO:0000256" key="3">
    <source>
        <dbReference type="ARBA" id="ARBA00034247"/>
    </source>
</evidence>
<evidence type="ECO:0000256" key="4">
    <source>
        <dbReference type="SAM" id="Phobius"/>
    </source>
</evidence>
<proteinExistence type="predicted"/>
<feature type="transmembrane region" description="Helical" evidence="4">
    <location>
        <begin position="200"/>
        <end position="218"/>
    </location>
</feature>
<reference evidence="6 7" key="1">
    <citation type="journal article" date="2011" name="J. Bacteriol.">
        <title>Genome sequence of Salinisphaera shabanensis, a gammaproteobacterium from the harsh, variable environment of the brine-seawater interface of the Shaban Deep in the Red Sea.</title>
        <authorList>
            <person name="Antunes A."/>
            <person name="Alam I."/>
            <person name="Bajic V.B."/>
            <person name="Stingl U."/>
        </authorList>
    </citation>
    <scope>NUCLEOTIDE SEQUENCE [LARGE SCALE GENOMIC DNA]</scope>
    <source>
        <strain evidence="6 7">E1L3A</strain>
    </source>
</reference>
<dbReference type="NCBIfam" id="TIGR00254">
    <property type="entry name" value="GGDEF"/>
    <property type="match status" value="1"/>
</dbReference>
<dbReference type="eggNOG" id="COG3706">
    <property type="taxonomic scope" value="Bacteria"/>
</dbReference>
<dbReference type="RefSeq" id="WP_006914109.1">
    <property type="nucleotide sequence ID" value="NZ_AFNV02000003.1"/>
</dbReference>
<comment type="catalytic activity">
    <reaction evidence="3">
        <text>2 GTP = 3',3'-c-di-GMP + 2 diphosphate</text>
        <dbReference type="Rhea" id="RHEA:24898"/>
        <dbReference type="ChEBI" id="CHEBI:33019"/>
        <dbReference type="ChEBI" id="CHEBI:37565"/>
        <dbReference type="ChEBI" id="CHEBI:58805"/>
        <dbReference type="EC" id="2.7.7.65"/>
    </reaction>
</comment>
<keyword evidence="7" id="KW-1185">Reference proteome</keyword>
<keyword evidence="4" id="KW-0812">Transmembrane</keyword>
<dbReference type="AlphaFoldDB" id="U2E9Z0"/>
<dbReference type="Pfam" id="PF00990">
    <property type="entry name" value="GGDEF"/>
    <property type="match status" value="1"/>
</dbReference>
<reference evidence="6 7" key="2">
    <citation type="journal article" date="2013" name="PLoS ONE">
        <title>INDIGO - INtegrated Data Warehouse of MIcrobial GenOmes with Examples from the Red Sea Extremophiles.</title>
        <authorList>
            <person name="Alam I."/>
            <person name="Antunes A."/>
            <person name="Kamau A.A."/>
            <person name="Ba Alawi W."/>
            <person name="Kalkatawi M."/>
            <person name="Stingl U."/>
            <person name="Bajic V.B."/>
        </authorList>
    </citation>
    <scope>NUCLEOTIDE SEQUENCE [LARGE SCALE GENOMIC DNA]</scope>
    <source>
        <strain evidence="6 7">E1L3A</strain>
    </source>
</reference>
<organism evidence="6 7">
    <name type="scientific">Salinisphaera shabanensis E1L3A</name>
    <dbReference type="NCBI Taxonomy" id="1033802"/>
    <lineage>
        <taxon>Bacteria</taxon>
        <taxon>Pseudomonadati</taxon>
        <taxon>Pseudomonadota</taxon>
        <taxon>Gammaproteobacteria</taxon>
        <taxon>Salinisphaerales</taxon>
        <taxon>Salinisphaeraceae</taxon>
        <taxon>Salinisphaera</taxon>
    </lineage>
</organism>
<evidence type="ECO:0000259" key="5">
    <source>
        <dbReference type="PROSITE" id="PS50887"/>
    </source>
</evidence>
<comment type="caution">
    <text evidence="6">The sequence shown here is derived from an EMBL/GenBank/DDBJ whole genome shotgun (WGS) entry which is preliminary data.</text>
</comment>
<dbReference type="GO" id="GO:1902201">
    <property type="term" value="P:negative regulation of bacterial-type flagellum-dependent cell motility"/>
    <property type="evidence" value="ECO:0007669"/>
    <property type="project" value="TreeGrafter"/>
</dbReference>
<feature type="transmembrane region" description="Helical" evidence="4">
    <location>
        <begin position="174"/>
        <end position="194"/>
    </location>
</feature>
<evidence type="ECO:0000256" key="1">
    <source>
        <dbReference type="ARBA" id="ARBA00001946"/>
    </source>
</evidence>
<dbReference type="STRING" id="1033802.SSPSH_000601"/>
<dbReference type="InterPro" id="IPR050469">
    <property type="entry name" value="Diguanylate_Cyclase"/>
</dbReference>
<dbReference type="OrthoDB" id="9803824at2"/>
<dbReference type="InterPro" id="IPR043128">
    <property type="entry name" value="Rev_trsase/Diguanyl_cyclase"/>
</dbReference>
<feature type="domain" description="GGDEF" evidence="5">
    <location>
        <begin position="268"/>
        <end position="406"/>
    </location>
</feature>
<dbReference type="PANTHER" id="PTHR45138:SF9">
    <property type="entry name" value="DIGUANYLATE CYCLASE DGCM-RELATED"/>
    <property type="match status" value="1"/>
</dbReference>
<dbReference type="GO" id="GO:0005886">
    <property type="term" value="C:plasma membrane"/>
    <property type="evidence" value="ECO:0007669"/>
    <property type="project" value="TreeGrafter"/>
</dbReference>
<evidence type="ECO:0000313" key="6">
    <source>
        <dbReference type="EMBL" id="ERJ20491.1"/>
    </source>
</evidence>
<dbReference type="EC" id="2.7.7.65" evidence="2"/>
<feature type="transmembrane region" description="Helical" evidence="4">
    <location>
        <begin position="149"/>
        <end position="167"/>
    </location>
</feature>
<comment type="cofactor">
    <cofactor evidence="1">
        <name>Mg(2+)</name>
        <dbReference type="ChEBI" id="CHEBI:18420"/>
    </cofactor>
</comment>
<dbReference type="InterPro" id="IPR000160">
    <property type="entry name" value="GGDEF_dom"/>
</dbReference>
<dbReference type="SUPFAM" id="SSF55073">
    <property type="entry name" value="Nucleotide cyclase"/>
    <property type="match status" value="1"/>
</dbReference>
<accession>U2E9Z0</accession>
<keyword evidence="4" id="KW-1133">Transmembrane helix</keyword>
<protein>
    <recommendedName>
        <fullName evidence="2">diguanylate cyclase</fullName>
        <ecNumber evidence="2">2.7.7.65</ecNumber>
    </recommendedName>
</protein>
<dbReference type="Proteomes" id="UP000006242">
    <property type="component" value="Unassembled WGS sequence"/>
</dbReference>
<feature type="transmembrane region" description="Helical" evidence="4">
    <location>
        <begin position="124"/>
        <end position="143"/>
    </location>
</feature>
<dbReference type="CDD" id="cd01949">
    <property type="entry name" value="GGDEF"/>
    <property type="match status" value="1"/>
</dbReference>
<feature type="transmembrane region" description="Helical" evidence="4">
    <location>
        <begin position="91"/>
        <end position="112"/>
    </location>
</feature>
<feature type="transmembrane region" description="Helical" evidence="4">
    <location>
        <begin position="59"/>
        <end position="79"/>
    </location>
</feature>
<dbReference type="Gene3D" id="3.30.70.270">
    <property type="match status" value="1"/>
</dbReference>